<organism evidence="10">
    <name type="scientific">Musa balbisiana</name>
    <name type="common">Banana</name>
    <dbReference type="NCBI Taxonomy" id="52838"/>
    <lineage>
        <taxon>Eukaryota</taxon>
        <taxon>Viridiplantae</taxon>
        <taxon>Streptophyta</taxon>
        <taxon>Embryophyta</taxon>
        <taxon>Tracheophyta</taxon>
        <taxon>Spermatophyta</taxon>
        <taxon>Magnoliopsida</taxon>
        <taxon>Liliopsida</taxon>
        <taxon>Zingiberales</taxon>
        <taxon>Musaceae</taxon>
        <taxon>Musa</taxon>
    </lineage>
</organism>
<comment type="catalytic activity">
    <reaction evidence="1">
        <text>Random endo-hydrolysis of N-acetyl-beta-D-glucosaminide (1-&gt;4)-beta-linkages in chitin and chitodextrins.</text>
        <dbReference type="EC" id="3.2.1.14"/>
    </reaction>
</comment>
<keyword evidence="3" id="KW-0732">Signal</keyword>
<dbReference type="GO" id="GO:0006032">
    <property type="term" value="P:chitin catabolic process"/>
    <property type="evidence" value="ECO:0007669"/>
    <property type="project" value="UniProtKB-KW"/>
</dbReference>
<dbReference type="CAZy" id="GH18">
    <property type="family name" value="Glycoside Hydrolase Family 18"/>
</dbReference>
<accession>Q6QNB0</accession>
<keyword evidence="7" id="KW-0119">Carbohydrate metabolism</keyword>
<dbReference type="PROSITE" id="PS01095">
    <property type="entry name" value="GH18_1"/>
    <property type="match status" value="1"/>
</dbReference>
<evidence type="ECO:0000256" key="4">
    <source>
        <dbReference type="ARBA" id="ARBA00022801"/>
    </source>
</evidence>
<protein>
    <recommendedName>
        <fullName evidence="2">chitinase</fullName>
        <ecNumber evidence="2">3.2.1.14</ecNumber>
    </recommendedName>
</protein>
<proteinExistence type="evidence at transcript level"/>
<keyword evidence="6" id="KW-1015">Disulfide bond</keyword>
<keyword evidence="4" id="KW-0378">Hydrolase</keyword>
<dbReference type="PANTHER" id="PTHR45708:SF22">
    <property type="entry name" value="ACIDIC ENDOCHITINASE"/>
    <property type="match status" value="1"/>
</dbReference>
<evidence type="ECO:0000256" key="2">
    <source>
        <dbReference type="ARBA" id="ARBA00012729"/>
    </source>
</evidence>
<dbReference type="PANTHER" id="PTHR45708">
    <property type="entry name" value="ENDOCHITINASE"/>
    <property type="match status" value="1"/>
</dbReference>
<dbReference type="EC" id="3.2.1.14" evidence="2"/>
<dbReference type="PROSITE" id="PS51910">
    <property type="entry name" value="GH18_2"/>
    <property type="match status" value="1"/>
</dbReference>
<dbReference type="SUPFAM" id="SSF51445">
    <property type="entry name" value="(Trans)glycosidases"/>
    <property type="match status" value="1"/>
</dbReference>
<dbReference type="InterPro" id="IPR017853">
    <property type="entry name" value="GH"/>
</dbReference>
<evidence type="ECO:0000256" key="8">
    <source>
        <dbReference type="ARBA" id="ARBA00023295"/>
    </source>
</evidence>
<evidence type="ECO:0000259" key="9">
    <source>
        <dbReference type="PROSITE" id="PS51910"/>
    </source>
</evidence>
<dbReference type="GO" id="GO:0005576">
    <property type="term" value="C:extracellular region"/>
    <property type="evidence" value="ECO:0007669"/>
    <property type="project" value="TreeGrafter"/>
</dbReference>
<evidence type="ECO:0000256" key="7">
    <source>
        <dbReference type="ARBA" id="ARBA00023277"/>
    </source>
</evidence>
<evidence type="ECO:0000256" key="6">
    <source>
        <dbReference type="ARBA" id="ARBA00023157"/>
    </source>
</evidence>
<evidence type="ECO:0000256" key="3">
    <source>
        <dbReference type="ARBA" id="ARBA00022729"/>
    </source>
</evidence>
<evidence type="ECO:0000313" key="10">
    <source>
        <dbReference type="EMBL" id="AAS48698.1"/>
    </source>
</evidence>
<dbReference type="EMBL" id="AY532921">
    <property type="protein sequence ID" value="AAS48698.1"/>
    <property type="molecule type" value="mRNA"/>
</dbReference>
<dbReference type="GO" id="GO:0008843">
    <property type="term" value="F:endochitinase activity"/>
    <property type="evidence" value="ECO:0007669"/>
    <property type="project" value="UniProtKB-EC"/>
</dbReference>
<sequence length="304" mass="32177">MKTPNKASLLLFPLLSLSLFINSCVLVGILLDRKNLGQNGDEGSLTQACNTGKYSYVNMEQLLRRGNGQTPQLNLAGHCDPNNNGCTGLSSDLLSSLSIIVKVILSGSDRQIGGASGSYSLTSADDARQVATYLWNNFLGGSSGSRPLGDAVLDGVDFDIETGPFSTLHWDDLASTSPATVTLGTTAARAKAASAAPQCIIPDAHLDAAIQTGLFDYVWVQFYNNWPCQYSSGNINNIINSWNDPSGMRGWIRRLGILGLPAAPQAAGSGRQPANVLTSQILPVISCVQRVGSNSSYLNIIKVA</sequence>
<dbReference type="GO" id="GO:0005975">
    <property type="term" value="P:carbohydrate metabolic process"/>
    <property type="evidence" value="ECO:0007669"/>
    <property type="project" value="InterPro"/>
</dbReference>
<keyword evidence="5" id="KW-0624">Polysaccharide degradation</keyword>
<feature type="domain" description="GH18" evidence="9">
    <location>
        <begin position="24"/>
        <end position="304"/>
    </location>
</feature>
<dbReference type="Gene3D" id="3.20.20.80">
    <property type="entry name" value="Glycosidases"/>
    <property type="match status" value="1"/>
</dbReference>
<evidence type="ECO:0000256" key="5">
    <source>
        <dbReference type="ARBA" id="ARBA00023024"/>
    </source>
</evidence>
<dbReference type="InterPro" id="IPR050542">
    <property type="entry name" value="Glycosyl_Hydrlase18_Chitinase"/>
</dbReference>
<name>Q6QNB0_MUSBA</name>
<dbReference type="AlphaFoldDB" id="Q6QNB0"/>
<reference evidence="10" key="1">
    <citation type="submission" date="2004-01" db="EMBL/GenBank/DDBJ databases">
        <title>Cloning and characterization of a 31kD protein in BB wild banana.</title>
        <authorList>
            <person name="Somasundram C."/>
            <person name="Nair H."/>
        </authorList>
    </citation>
    <scope>NUCLEOTIDE SEQUENCE</scope>
</reference>
<dbReference type="InterPro" id="IPR001579">
    <property type="entry name" value="Glyco_hydro_18_chit_AS"/>
</dbReference>
<keyword evidence="8" id="KW-0326">Glycosidase</keyword>
<evidence type="ECO:0000256" key="1">
    <source>
        <dbReference type="ARBA" id="ARBA00000822"/>
    </source>
</evidence>
<keyword evidence="5" id="KW-0146">Chitin degradation</keyword>
<dbReference type="InterPro" id="IPR001223">
    <property type="entry name" value="Glyco_hydro18_cat"/>
</dbReference>